<organism evidence="1 2">
    <name type="scientific">Mycena alexandri</name>
    <dbReference type="NCBI Taxonomy" id="1745969"/>
    <lineage>
        <taxon>Eukaryota</taxon>
        <taxon>Fungi</taxon>
        <taxon>Dikarya</taxon>
        <taxon>Basidiomycota</taxon>
        <taxon>Agaricomycotina</taxon>
        <taxon>Agaricomycetes</taxon>
        <taxon>Agaricomycetidae</taxon>
        <taxon>Agaricales</taxon>
        <taxon>Marasmiineae</taxon>
        <taxon>Mycenaceae</taxon>
        <taxon>Mycena</taxon>
    </lineage>
</organism>
<name>A0AAD6XIT8_9AGAR</name>
<evidence type="ECO:0000313" key="1">
    <source>
        <dbReference type="EMBL" id="KAJ7046644.1"/>
    </source>
</evidence>
<keyword evidence="2" id="KW-1185">Reference proteome</keyword>
<dbReference type="Proteomes" id="UP001218188">
    <property type="component" value="Unassembled WGS sequence"/>
</dbReference>
<reference evidence="1" key="1">
    <citation type="submission" date="2023-03" db="EMBL/GenBank/DDBJ databases">
        <title>Massive genome expansion in bonnet fungi (Mycena s.s.) driven by repeated elements and novel gene families across ecological guilds.</title>
        <authorList>
            <consortium name="Lawrence Berkeley National Laboratory"/>
            <person name="Harder C.B."/>
            <person name="Miyauchi S."/>
            <person name="Viragh M."/>
            <person name="Kuo A."/>
            <person name="Thoen E."/>
            <person name="Andreopoulos B."/>
            <person name="Lu D."/>
            <person name="Skrede I."/>
            <person name="Drula E."/>
            <person name="Henrissat B."/>
            <person name="Morin E."/>
            <person name="Kohler A."/>
            <person name="Barry K."/>
            <person name="LaButti K."/>
            <person name="Morin E."/>
            <person name="Salamov A."/>
            <person name="Lipzen A."/>
            <person name="Mereny Z."/>
            <person name="Hegedus B."/>
            <person name="Baldrian P."/>
            <person name="Stursova M."/>
            <person name="Weitz H."/>
            <person name="Taylor A."/>
            <person name="Grigoriev I.V."/>
            <person name="Nagy L.G."/>
            <person name="Martin F."/>
            <person name="Kauserud H."/>
        </authorList>
    </citation>
    <scope>NUCLEOTIDE SEQUENCE</scope>
    <source>
        <strain evidence="1">CBHHK200</strain>
    </source>
</reference>
<protein>
    <recommendedName>
        <fullName evidence="3">RRM domain-containing protein</fullName>
    </recommendedName>
</protein>
<evidence type="ECO:0008006" key="3">
    <source>
        <dbReference type="Google" id="ProtNLM"/>
    </source>
</evidence>
<evidence type="ECO:0000313" key="2">
    <source>
        <dbReference type="Proteomes" id="UP001218188"/>
    </source>
</evidence>
<proteinExistence type="predicted"/>
<gene>
    <name evidence="1" type="ORF">C8F04DRAFT_1061239</name>
</gene>
<sequence>MASAIRRARRISPSLQNATLIKLTNISPTATPADIRRLVLRSQIPGVEDVAIDNTFLEPNGSAFLTLAHPDYLVPRSLDALEMVTISGLHPIAEPSNRKPARALFQGSGLSSELKSDGKNVVVWGFPHILDPAALDQQALGGFSFPPGEDYIFKMPTTPKYSSCSRFMVRLASVPEAHRLVRQLHMTHWRPDYHGNKYLIRARVIY</sequence>
<dbReference type="AlphaFoldDB" id="A0AAD6XIT8"/>
<accession>A0AAD6XIT8</accession>
<comment type="caution">
    <text evidence="1">The sequence shown here is derived from an EMBL/GenBank/DDBJ whole genome shotgun (WGS) entry which is preliminary data.</text>
</comment>
<dbReference type="EMBL" id="JARJCM010000002">
    <property type="protein sequence ID" value="KAJ7046644.1"/>
    <property type="molecule type" value="Genomic_DNA"/>
</dbReference>